<gene>
    <name evidence="1" type="ORF">DBY38_11415</name>
    <name evidence="2" type="ORF">SAMN04487885_11358</name>
</gene>
<dbReference type="CDD" id="cd11527">
    <property type="entry name" value="NTP-PPase_dUTPase"/>
    <property type="match status" value="1"/>
</dbReference>
<dbReference type="eggNOG" id="COG4508">
    <property type="taxonomic scope" value="Bacteria"/>
</dbReference>
<proteinExistence type="predicted"/>
<reference evidence="1 4" key="2">
    <citation type="submission" date="2018-03" db="EMBL/GenBank/DDBJ databases">
        <title>The uncultured portion of the human microbiome is neutrally assembled.</title>
        <authorList>
            <person name="Jeraldo P."/>
            <person name="Boardman L."/>
            <person name="White B.A."/>
            <person name="Nelson H."/>
            <person name="Goldenfeld N."/>
            <person name="Chia N."/>
        </authorList>
    </citation>
    <scope>NUCLEOTIDE SEQUENCE [LARGE SCALE GENOMIC DNA]</scope>
    <source>
        <strain evidence="1">CIM:MAG 903</strain>
    </source>
</reference>
<keyword evidence="3" id="KW-1185">Reference proteome</keyword>
<dbReference type="EMBL" id="QAMZ01000051">
    <property type="protein sequence ID" value="PWL52177.1"/>
    <property type="molecule type" value="Genomic_DNA"/>
</dbReference>
<dbReference type="GeneID" id="90546454"/>
<protein>
    <submittedName>
        <fullName evidence="2">Dimeric dUTPase, all-alpha-NTP-PPase (MazG) superfamily</fullName>
    </submittedName>
</protein>
<dbReference type="Gene3D" id="1.10.4010.10">
    <property type="entry name" value="Type II deoxyuridine triphosphatase"/>
    <property type="match status" value="1"/>
</dbReference>
<evidence type="ECO:0000313" key="2">
    <source>
        <dbReference type="EMBL" id="SFF87185.1"/>
    </source>
</evidence>
<reference evidence="2 3" key="1">
    <citation type="submission" date="2016-10" db="EMBL/GenBank/DDBJ databases">
        <authorList>
            <person name="de Groot N.N."/>
        </authorList>
    </citation>
    <scope>NUCLEOTIDE SEQUENCE [LARGE SCALE GENOMIC DNA]</scope>
    <source>
        <strain evidence="2 3">NLAE-zl-G419</strain>
    </source>
</reference>
<dbReference type="Proteomes" id="UP000182135">
    <property type="component" value="Unassembled WGS sequence"/>
</dbReference>
<sequence>MNLNKLFDLQRVLNDKLVEGHELDEYVLSQRKALGLHVQIGKLANSTNCFRFWGKKDSIDRKVVLEDYLYSLFFILSIGIDKCYTDITLNPRHSEYCLTDQFLTLYIDINDLVITSSKDHYKTIFDDFLALGLSLGFTEEEIENAYIETMTNLKKIK</sequence>
<organism evidence="2 3">
    <name type="scientific">Clostridium cadaveris</name>
    <dbReference type="NCBI Taxonomy" id="1529"/>
    <lineage>
        <taxon>Bacteria</taxon>
        <taxon>Bacillati</taxon>
        <taxon>Bacillota</taxon>
        <taxon>Clostridia</taxon>
        <taxon>Eubacteriales</taxon>
        <taxon>Clostridiaceae</taxon>
        <taxon>Clostridium</taxon>
    </lineage>
</organism>
<accession>A0A1I2M6P9</accession>
<dbReference type="InterPro" id="IPR016947">
    <property type="entry name" value="UCP030140"/>
</dbReference>
<evidence type="ECO:0000313" key="1">
    <source>
        <dbReference type="EMBL" id="PWL52177.1"/>
    </source>
</evidence>
<dbReference type="AlphaFoldDB" id="A0A1I2M6P9"/>
<evidence type="ECO:0000313" key="3">
    <source>
        <dbReference type="Proteomes" id="UP000182135"/>
    </source>
</evidence>
<dbReference type="SUPFAM" id="SSF101386">
    <property type="entry name" value="all-alpha NTP pyrophosphatases"/>
    <property type="match status" value="1"/>
</dbReference>
<dbReference type="InterPro" id="IPR014871">
    <property type="entry name" value="dUTPase/dCTP_pyrophosphatase"/>
</dbReference>
<name>A0A1I2M6P9_9CLOT</name>
<evidence type="ECO:0000313" key="4">
    <source>
        <dbReference type="Proteomes" id="UP000246114"/>
    </source>
</evidence>
<dbReference type="Pfam" id="PF08761">
    <property type="entry name" value="dUTPase_2"/>
    <property type="match status" value="1"/>
</dbReference>
<dbReference type="RefSeq" id="WP_027639302.1">
    <property type="nucleotide sequence ID" value="NZ_BAAACD010000016.1"/>
</dbReference>
<dbReference type="PIRSF" id="PIRSF030140">
    <property type="entry name" value="UCP030140"/>
    <property type="match status" value="1"/>
</dbReference>
<dbReference type="STRING" id="1529.SAMN04487885_11358"/>
<dbReference type="OrthoDB" id="5506143at2"/>
<dbReference type="Proteomes" id="UP000246114">
    <property type="component" value="Unassembled WGS sequence"/>
</dbReference>
<dbReference type="EMBL" id="FOOE01000013">
    <property type="protein sequence ID" value="SFF87185.1"/>
    <property type="molecule type" value="Genomic_DNA"/>
</dbReference>